<reference evidence="2" key="1">
    <citation type="submission" date="2019-04" db="EMBL/GenBank/DDBJ databases">
        <title>Evolution of Biomass-Degrading Anaerobic Consortia Revealed by Metagenomics.</title>
        <authorList>
            <person name="Peng X."/>
        </authorList>
    </citation>
    <scope>NUCLEOTIDE SEQUENCE</scope>
    <source>
        <strain evidence="2">SIG551</strain>
    </source>
</reference>
<evidence type="ECO:0000313" key="2">
    <source>
        <dbReference type="EMBL" id="MBE6833031.1"/>
    </source>
</evidence>
<dbReference type="SUPFAM" id="SSF160544">
    <property type="entry name" value="EscU C-terminal domain-like"/>
    <property type="match status" value="1"/>
</dbReference>
<name>A0A928KVN6_9FIRM</name>
<evidence type="ECO:0000256" key="1">
    <source>
        <dbReference type="SAM" id="MobiDB-lite"/>
    </source>
</evidence>
<accession>A0A928KVN6</accession>
<dbReference type="Pfam" id="PF01312">
    <property type="entry name" value="Bac_export_2"/>
    <property type="match status" value="1"/>
</dbReference>
<organism evidence="2 3">
    <name type="scientific">Faecalispora sporosphaeroides</name>
    <dbReference type="NCBI Taxonomy" id="1549"/>
    <lineage>
        <taxon>Bacteria</taxon>
        <taxon>Bacillati</taxon>
        <taxon>Bacillota</taxon>
        <taxon>Clostridia</taxon>
        <taxon>Eubacteriales</taxon>
        <taxon>Oscillospiraceae</taxon>
        <taxon>Faecalispora</taxon>
    </lineage>
</organism>
<dbReference type="GO" id="GO:0005886">
    <property type="term" value="C:plasma membrane"/>
    <property type="evidence" value="ECO:0007669"/>
    <property type="project" value="TreeGrafter"/>
</dbReference>
<comment type="caution">
    <text evidence="2">The sequence shown here is derived from an EMBL/GenBank/DDBJ whole genome shotgun (WGS) entry which is preliminary data.</text>
</comment>
<dbReference type="Gene3D" id="3.40.1690.10">
    <property type="entry name" value="secretion proteins EscU"/>
    <property type="match status" value="1"/>
</dbReference>
<sequence>MSQYNNKQRAAALRYSEAENNAPVVVAAGVGYTASKIIEVAQESNIPVFQDDALASLLSQMDMGAEIPPELYQAVADLYLYFLNYGEPQSPPAASDAKKGPSAPEMPEFSEE</sequence>
<dbReference type="AlphaFoldDB" id="A0A928KVN6"/>
<evidence type="ECO:0000313" key="3">
    <source>
        <dbReference type="Proteomes" id="UP000754750"/>
    </source>
</evidence>
<protein>
    <submittedName>
        <fullName evidence="2">Type III secretion protein</fullName>
    </submittedName>
</protein>
<dbReference type="PANTHER" id="PTHR30531">
    <property type="entry name" value="FLAGELLAR BIOSYNTHETIC PROTEIN FLHB"/>
    <property type="match status" value="1"/>
</dbReference>
<dbReference type="Proteomes" id="UP000754750">
    <property type="component" value="Unassembled WGS sequence"/>
</dbReference>
<feature type="region of interest" description="Disordered" evidence="1">
    <location>
        <begin position="89"/>
        <end position="112"/>
    </location>
</feature>
<dbReference type="InterPro" id="IPR006135">
    <property type="entry name" value="T3SS_substrate_exporter"/>
</dbReference>
<proteinExistence type="predicted"/>
<dbReference type="EMBL" id="SVNY01000002">
    <property type="protein sequence ID" value="MBE6833031.1"/>
    <property type="molecule type" value="Genomic_DNA"/>
</dbReference>
<dbReference type="PANTHER" id="PTHR30531:SF12">
    <property type="entry name" value="FLAGELLAR BIOSYNTHETIC PROTEIN FLHB"/>
    <property type="match status" value="1"/>
</dbReference>
<gene>
    <name evidence="2" type="ORF">E7512_05525</name>
</gene>
<dbReference type="GO" id="GO:0009306">
    <property type="term" value="P:protein secretion"/>
    <property type="evidence" value="ECO:0007669"/>
    <property type="project" value="InterPro"/>
</dbReference>
<dbReference type="InterPro" id="IPR029025">
    <property type="entry name" value="T3SS_substrate_exporter_C"/>
</dbReference>
<dbReference type="RefSeq" id="WP_020071845.1">
    <property type="nucleotide sequence ID" value="NZ_JBKWRC010000001.1"/>
</dbReference>